<dbReference type="Gene3D" id="3.20.20.60">
    <property type="entry name" value="Phosphoenolpyruvate-binding domains"/>
    <property type="match status" value="1"/>
</dbReference>
<protein>
    <submittedName>
        <fullName evidence="5">CoA ester lyase</fullName>
    </submittedName>
</protein>
<dbReference type="PANTHER" id="PTHR32308:SF0">
    <property type="entry name" value="HPCH_HPAI ALDOLASE_CITRATE LYASE DOMAIN-CONTAINING PROTEIN"/>
    <property type="match status" value="1"/>
</dbReference>
<evidence type="ECO:0000313" key="5">
    <source>
        <dbReference type="EMBL" id="GAA2731440.1"/>
    </source>
</evidence>
<comment type="cofactor">
    <cofactor evidence="1">
        <name>Mg(2+)</name>
        <dbReference type="ChEBI" id="CHEBI:18420"/>
    </cofactor>
</comment>
<gene>
    <name evidence="5" type="ORF">GCM10010439_46910</name>
</gene>
<dbReference type="PIRSF" id="PIRSF015582">
    <property type="entry name" value="Cit_lyase_B"/>
    <property type="match status" value="1"/>
</dbReference>
<dbReference type="Proteomes" id="UP001501842">
    <property type="component" value="Unassembled WGS sequence"/>
</dbReference>
<dbReference type="RefSeq" id="WP_344452819.1">
    <property type="nucleotide sequence ID" value="NZ_BAAATZ010000019.1"/>
</dbReference>
<dbReference type="InterPro" id="IPR015813">
    <property type="entry name" value="Pyrv/PenolPyrv_kinase-like_dom"/>
</dbReference>
<keyword evidence="3" id="KW-0460">Magnesium</keyword>
<evidence type="ECO:0000256" key="3">
    <source>
        <dbReference type="ARBA" id="ARBA00022842"/>
    </source>
</evidence>
<accession>A0ABN3UG17</accession>
<keyword evidence="2" id="KW-0479">Metal-binding</keyword>
<dbReference type="InterPro" id="IPR005000">
    <property type="entry name" value="Aldolase/citrate-lyase_domain"/>
</dbReference>
<comment type="caution">
    <text evidence="5">The sequence shown here is derived from an EMBL/GenBank/DDBJ whole genome shotgun (WGS) entry which is preliminary data.</text>
</comment>
<dbReference type="InterPro" id="IPR040442">
    <property type="entry name" value="Pyrv_kinase-like_dom_sf"/>
</dbReference>
<reference evidence="5 6" key="1">
    <citation type="journal article" date="2019" name="Int. J. Syst. Evol. Microbiol.">
        <title>The Global Catalogue of Microorganisms (GCM) 10K type strain sequencing project: providing services to taxonomists for standard genome sequencing and annotation.</title>
        <authorList>
            <consortium name="The Broad Institute Genomics Platform"/>
            <consortium name="The Broad Institute Genome Sequencing Center for Infectious Disease"/>
            <person name="Wu L."/>
            <person name="Ma J."/>
        </authorList>
    </citation>
    <scope>NUCLEOTIDE SEQUENCE [LARGE SCALE GENOMIC DNA]</scope>
    <source>
        <strain evidence="5 6">JCM 8201</strain>
    </source>
</reference>
<name>A0ABN3UG17_9ACTN</name>
<evidence type="ECO:0000313" key="6">
    <source>
        <dbReference type="Proteomes" id="UP001501842"/>
    </source>
</evidence>
<dbReference type="SUPFAM" id="SSF51621">
    <property type="entry name" value="Phosphoenolpyruvate/pyruvate domain"/>
    <property type="match status" value="1"/>
</dbReference>
<feature type="domain" description="HpcH/HpaI aldolase/citrate lyase" evidence="4">
    <location>
        <begin position="4"/>
        <end position="222"/>
    </location>
</feature>
<organism evidence="5 6">
    <name type="scientific">Actinocorallia aurantiaca</name>
    <dbReference type="NCBI Taxonomy" id="46204"/>
    <lineage>
        <taxon>Bacteria</taxon>
        <taxon>Bacillati</taxon>
        <taxon>Actinomycetota</taxon>
        <taxon>Actinomycetes</taxon>
        <taxon>Streptosporangiales</taxon>
        <taxon>Thermomonosporaceae</taxon>
        <taxon>Actinocorallia</taxon>
    </lineage>
</organism>
<keyword evidence="5" id="KW-0456">Lyase</keyword>
<sequence>MSARSALYVPGDAADKLAKALTKGADELIVDLEDAVPQSGKEAARATVASWLDGLAPGTARPRLWLRINPGAQGHEDLRAVVAPGLTGVCVAKAEDPADLAELDALLTSLEKERSLPEPLQLIPLLESGEALFRARELARSARVTRLQLGEADLAADLGVTPSPDGRELLWARSQVVAASAAARISPPIAPVSTDFRDLDALRESTESLRRLGFWGRACIHPAQIPVVHEVFTPSEEELAKARDIVARYDEALSTGSGVCLDASGRLIDEAVVRSARRLLS</sequence>
<dbReference type="EMBL" id="BAAATZ010000019">
    <property type="protein sequence ID" value="GAA2731440.1"/>
    <property type="molecule type" value="Genomic_DNA"/>
</dbReference>
<dbReference type="Pfam" id="PF03328">
    <property type="entry name" value="HpcH_HpaI"/>
    <property type="match status" value="1"/>
</dbReference>
<evidence type="ECO:0000256" key="1">
    <source>
        <dbReference type="ARBA" id="ARBA00001946"/>
    </source>
</evidence>
<evidence type="ECO:0000256" key="2">
    <source>
        <dbReference type="ARBA" id="ARBA00022723"/>
    </source>
</evidence>
<dbReference type="InterPro" id="IPR011206">
    <property type="entry name" value="Citrate_lyase_beta/mcl1/mcl2"/>
</dbReference>
<proteinExistence type="predicted"/>
<evidence type="ECO:0000259" key="4">
    <source>
        <dbReference type="Pfam" id="PF03328"/>
    </source>
</evidence>
<dbReference type="PANTHER" id="PTHR32308">
    <property type="entry name" value="LYASE BETA SUBUNIT, PUTATIVE (AFU_ORTHOLOGUE AFUA_4G13030)-RELATED"/>
    <property type="match status" value="1"/>
</dbReference>
<dbReference type="GO" id="GO:0016829">
    <property type="term" value="F:lyase activity"/>
    <property type="evidence" value="ECO:0007669"/>
    <property type="project" value="UniProtKB-KW"/>
</dbReference>
<keyword evidence="6" id="KW-1185">Reference proteome</keyword>